<dbReference type="Proteomes" id="UP000326169">
    <property type="component" value="Unassembled WGS sequence"/>
</dbReference>
<comment type="caution">
    <text evidence="4">The sequence shown here is derived from an EMBL/GenBank/DDBJ whole genome shotgun (WGS) entry which is preliminary data.</text>
</comment>
<dbReference type="GeneID" id="301684322"/>
<dbReference type="SUPFAM" id="SSF69255">
    <property type="entry name" value="gp5 N-terminal domain-like"/>
    <property type="match status" value="1"/>
</dbReference>
<dbReference type="NCBIfam" id="NF033848">
    <property type="entry name" value="VgrG_rel"/>
    <property type="match status" value="1"/>
</dbReference>
<keyword evidence="1" id="KW-0175">Coiled coil</keyword>
<evidence type="ECO:0000256" key="2">
    <source>
        <dbReference type="SAM" id="MobiDB-lite"/>
    </source>
</evidence>
<feature type="coiled-coil region" evidence="1">
    <location>
        <begin position="630"/>
        <end position="657"/>
    </location>
</feature>
<dbReference type="SUPFAM" id="SSF69279">
    <property type="entry name" value="Phage tail proteins"/>
    <property type="match status" value="1"/>
</dbReference>
<dbReference type="Pfam" id="PF04717">
    <property type="entry name" value="Phage_base_V"/>
    <property type="match status" value="1"/>
</dbReference>
<reference evidence="4 5" key="1">
    <citation type="journal article" date="2019" name="J Genomics">
        <title>The Draft Genome of a Hydrogen-producing Cyanobacterium, Arthrospira platensis NIES-46.</title>
        <authorList>
            <person name="Suzuki S."/>
            <person name="Yamaguchi H."/>
            <person name="Kawachi M."/>
        </authorList>
    </citation>
    <scope>NUCLEOTIDE SEQUENCE [LARGE SCALE GENOMIC DNA]</scope>
    <source>
        <strain evidence="4 5">NIES-46</strain>
    </source>
</reference>
<accession>A0A5M3T7K9</accession>
<dbReference type="InterPro" id="IPR006531">
    <property type="entry name" value="Gp5/Vgr_OB"/>
</dbReference>
<evidence type="ECO:0000259" key="3">
    <source>
        <dbReference type="Pfam" id="PF04717"/>
    </source>
</evidence>
<feature type="domain" description="Gp5/Type VI secretion system Vgr protein OB-fold" evidence="3">
    <location>
        <begin position="402"/>
        <end position="480"/>
    </location>
</feature>
<sequence>MASDRSLYVSSPLLQIEGADQLSLSALMNDLLQISVEESLHLPGMFTLAINNPYVPVDDESQTWQHDPLLQIGKKVKIGFQGSTTESPEFNQDQKDYIIEGEITAIETHFTSDTQAPIIVRGYDISHRLHRGRYNRSFQDYTDSDIVAKIAREVGIERGRIDPSGERQAYVFQENQTNMEFLRDRAARIGFELFVQDGKLFFRRPQGGDILRLKWLKDFESFRVQVTSAEQVDSVEVRSWDYTRKQPIVSVADRSEKITQIEGNSQEGHSSQFQGRSSGGDRLTTGLFGSNFPPPKMIVVDRPVSSPKAADLMAQALYNELEGEFVQADSHAPGNPNIRVGKVVELTGMGRYSGKYYITETRHLYQEGRYSTEFSVRGLRGGSILTTLSPKIGLKPGQTHLVGIVTHNYDPEGLGRVRVKFPTLTPEGDGSAHASAWARVVGIGAGPNRGFYCLPEINDEVLVAFEHGDIHRPYVIGGVWNGQDSPPEPVEETISNRGKVRLRSFTTRSGHKIQFVEEDLSRTSQDGVYIQTSGGHQIRLNDSDRTIEIVTSGHQRIRIDDRTRKIDIQTANVNVTGAVTAAALMVGGTGGMNVADAIANLAAQQQQQQQQFQDYVRTQEAIDRRQNQTTAALNNQLQQQQQNFENFLNQQNQLDEQQNLATEEQKRQVQEAQAQARNMRF</sequence>
<feature type="compositionally biased region" description="Polar residues" evidence="2">
    <location>
        <begin position="261"/>
        <end position="276"/>
    </location>
</feature>
<dbReference type="EMBL" id="BIMW01000132">
    <property type="protein sequence ID" value="GCE95474.1"/>
    <property type="molecule type" value="Genomic_DNA"/>
</dbReference>
<evidence type="ECO:0000313" key="5">
    <source>
        <dbReference type="Proteomes" id="UP000326169"/>
    </source>
</evidence>
<evidence type="ECO:0000256" key="1">
    <source>
        <dbReference type="SAM" id="Coils"/>
    </source>
</evidence>
<feature type="region of interest" description="Disordered" evidence="2">
    <location>
        <begin position="261"/>
        <end position="286"/>
    </location>
</feature>
<proteinExistence type="predicted"/>
<protein>
    <recommendedName>
        <fullName evidence="3">Gp5/Type VI secretion system Vgr protein OB-fold domain-containing protein</fullName>
    </recommendedName>
</protein>
<name>A0A5M3T7K9_LIMPL</name>
<evidence type="ECO:0000313" key="4">
    <source>
        <dbReference type="EMBL" id="GCE95474.1"/>
    </source>
</evidence>
<organism evidence="4 5">
    <name type="scientific">Limnospira platensis NIES-46</name>
    <dbReference type="NCBI Taxonomy" id="1236695"/>
    <lineage>
        <taxon>Bacteria</taxon>
        <taxon>Bacillati</taxon>
        <taxon>Cyanobacteriota</taxon>
        <taxon>Cyanophyceae</taxon>
        <taxon>Oscillatoriophycideae</taxon>
        <taxon>Oscillatoriales</taxon>
        <taxon>Sirenicapillariaceae</taxon>
        <taxon>Limnospira</taxon>
    </lineage>
</organism>
<dbReference type="Gene3D" id="2.40.50.230">
    <property type="entry name" value="Gp5 N-terminal domain"/>
    <property type="match status" value="1"/>
</dbReference>
<dbReference type="InterPro" id="IPR047702">
    <property type="entry name" value="VgrG-rel"/>
</dbReference>
<gene>
    <name evidence="4" type="ORF">NIES46_35390</name>
</gene>
<dbReference type="RefSeq" id="WP_006618121.1">
    <property type="nucleotide sequence ID" value="NZ_BIMW01000132.1"/>
</dbReference>
<dbReference type="InterPro" id="IPR037026">
    <property type="entry name" value="Vgr_OB-fold_dom_sf"/>
</dbReference>
<keyword evidence="5" id="KW-1185">Reference proteome</keyword>